<dbReference type="STRING" id="1122213.GCA_000423365_02078"/>
<proteinExistence type="predicted"/>
<dbReference type="AlphaFoldDB" id="A0A2R4MBA9"/>
<protein>
    <recommendedName>
        <fullName evidence="3">Glycolipid-binding domain-containing protein</fullName>
    </recommendedName>
</protein>
<name>A0A2R4MBA9_9HYPH</name>
<dbReference type="Proteomes" id="UP000258927">
    <property type="component" value="Chromosome"/>
</dbReference>
<dbReference type="InterPro" id="IPR009467">
    <property type="entry name" value="Glycolipid-bd_prot_put"/>
</dbReference>
<reference evidence="1 2" key="1">
    <citation type="submission" date="2017-05" db="EMBL/GenBank/DDBJ databases">
        <title>Genome Analysis of Maritalea myrionectae HL2708#5.</title>
        <authorList>
            <consortium name="Cotde Inc.-PKNU"/>
            <person name="Jang D."/>
            <person name="Oh H.-M."/>
        </authorList>
    </citation>
    <scope>NUCLEOTIDE SEQUENCE [LARGE SCALE GENOMIC DNA]</scope>
    <source>
        <strain evidence="1 2">HL2708#5</strain>
    </source>
</reference>
<dbReference type="SUPFAM" id="SSF159275">
    <property type="entry name" value="PA1994-like"/>
    <property type="match status" value="1"/>
</dbReference>
<gene>
    <name evidence="1" type="ORF">MXMO3_00720</name>
</gene>
<dbReference type="KEGG" id="mmyr:MXMO3_00720"/>
<evidence type="ECO:0008006" key="3">
    <source>
        <dbReference type="Google" id="ProtNLM"/>
    </source>
</evidence>
<evidence type="ECO:0000313" key="1">
    <source>
        <dbReference type="EMBL" id="AVX03253.1"/>
    </source>
</evidence>
<keyword evidence="2" id="KW-1185">Reference proteome</keyword>
<dbReference type="Pfam" id="PF06475">
    <property type="entry name" value="Glycolipid_bind"/>
    <property type="match status" value="1"/>
</dbReference>
<evidence type="ECO:0000313" key="2">
    <source>
        <dbReference type="Proteomes" id="UP000258927"/>
    </source>
</evidence>
<accession>A0A2R4MBA9</accession>
<sequence length="183" mass="20727">MSTHHHQLGWRHLEAEGFERVQVNFTPTLIDVAGRVIGHSQGEAFALDYALELDADWQLLRADLRLLDGHQLSLRRSDAGHWLNGYEVRVPALDGAVDIDIFATPFTNSLPINRKKLAEGEATTTDVIYIADLELNPIMAQQKYLRTGAKSYAYESVTTGYKTQFEVDAHGYVRTYPHLFERV</sequence>
<organism evidence="1 2">
    <name type="scientific">Maritalea myrionectae</name>
    <dbReference type="NCBI Taxonomy" id="454601"/>
    <lineage>
        <taxon>Bacteria</taxon>
        <taxon>Pseudomonadati</taxon>
        <taxon>Pseudomonadota</taxon>
        <taxon>Alphaproteobacteria</taxon>
        <taxon>Hyphomicrobiales</taxon>
        <taxon>Devosiaceae</taxon>
        <taxon>Maritalea</taxon>
    </lineage>
</organism>
<dbReference type="EMBL" id="CP021330">
    <property type="protein sequence ID" value="AVX03253.1"/>
    <property type="molecule type" value="Genomic_DNA"/>
</dbReference>
<dbReference type="RefSeq" id="WP_117394969.1">
    <property type="nucleotide sequence ID" value="NZ_CP021330.1"/>
</dbReference>